<evidence type="ECO:0000256" key="1">
    <source>
        <dbReference type="ARBA" id="ARBA00012513"/>
    </source>
</evidence>
<dbReference type="Proteomes" id="UP000001064">
    <property type="component" value="Unassembled WGS sequence"/>
</dbReference>
<dbReference type="InterPro" id="IPR000719">
    <property type="entry name" value="Prot_kinase_dom"/>
</dbReference>
<dbReference type="VEuPathDB" id="AmoebaDB:DICPUDRAFT_59197"/>
<dbReference type="SUPFAM" id="SSF56112">
    <property type="entry name" value="Protein kinase-like (PK-like)"/>
    <property type="match status" value="1"/>
</dbReference>
<evidence type="ECO:0000256" key="4">
    <source>
        <dbReference type="ARBA" id="ARBA00022741"/>
    </source>
</evidence>
<dbReference type="PANTHER" id="PTHR24350">
    <property type="entry name" value="SERINE/THREONINE-PROTEIN KINASE IAL-RELATED"/>
    <property type="match status" value="1"/>
</dbReference>
<evidence type="ECO:0000256" key="5">
    <source>
        <dbReference type="ARBA" id="ARBA00022777"/>
    </source>
</evidence>
<dbReference type="PROSITE" id="PS00108">
    <property type="entry name" value="PROTEIN_KINASE_ST"/>
    <property type="match status" value="1"/>
</dbReference>
<keyword evidence="17" id="KW-1185">Reference proteome</keyword>
<organism evidence="16 17">
    <name type="scientific">Dictyostelium purpureum</name>
    <name type="common">Slime mold</name>
    <dbReference type="NCBI Taxonomy" id="5786"/>
    <lineage>
        <taxon>Eukaryota</taxon>
        <taxon>Amoebozoa</taxon>
        <taxon>Evosea</taxon>
        <taxon>Eumycetozoa</taxon>
        <taxon>Dictyostelia</taxon>
        <taxon>Dictyosteliales</taxon>
        <taxon>Dictyosteliaceae</taxon>
        <taxon>Dictyostelium</taxon>
    </lineage>
</organism>
<feature type="binding site" evidence="10 12">
    <location>
        <position position="42"/>
    </location>
    <ligand>
        <name>ATP</name>
        <dbReference type="ChEBI" id="CHEBI:30616"/>
    </ligand>
</feature>
<keyword evidence="2 13" id="KW-0723">Serine/threonine-protein kinase</keyword>
<evidence type="ECO:0000256" key="11">
    <source>
        <dbReference type="PIRSR" id="PIRSR630616-3"/>
    </source>
</evidence>
<reference evidence="17" key="1">
    <citation type="journal article" date="2011" name="Genome Biol.">
        <title>Comparative genomics of the social amoebae Dictyostelium discoideum and Dictyostelium purpureum.</title>
        <authorList>
            <consortium name="US DOE Joint Genome Institute (JGI-PGF)"/>
            <person name="Sucgang R."/>
            <person name="Kuo A."/>
            <person name="Tian X."/>
            <person name="Salerno W."/>
            <person name="Parikh A."/>
            <person name="Feasley C.L."/>
            <person name="Dalin E."/>
            <person name="Tu H."/>
            <person name="Huang E."/>
            <person name="Barry K."/>
            <person name="Lindquist E."/>
            <person name="Shapiro H."/>
            <person name="Bruce D."/>
            <person name="Schmutz J."/>
            <person name="Salamov A."/>
            <person name="Fey P."/>
            <person name="Gaudet P."/>
            <person name="Anjard C."/>
            <person name="Babu M.M."/>
            <person name="Basu S."/>
            <person name="Bushmanova Y."/>
            <person name="van der Wel H."/>
            <person name="Katoh-Kurasawa M."/>
            <person name="Dinh C."/>
            <person name="Coutinho P.M."/>
            <person name="Saito T."/>
            <person name="Elias M."/>
            <person name="Schaap P."/>
            <person name="Kay R.R."/>
            <person name="Henrissat B."/>
            <person name="Eichinger L."/>
            <person name="Rivero F."/>
            <person name="Putnam N.H."/>
            <person name="West C.M."/>
            <person name="Loomis W.F."/>
            <person name="Chisholm R.L."/>
            <person name="Shaulsky G."/>
            <person name="Strassmann J.E."/>
            <person name="Queller D.C."/>
            <person name="Kuspa A."/>
            <person name="Grigoriev I.V."/>
        </authorList>
    </citation>
    <scope>NUCLEOTIDE SEQUENCE [LARGE SCALE GENOMIC DNA]</scope>
    <source>
        <strain evidence="17">QSDP1</strain>
    </source>
</reference>
<keyword evidence="4 10" id="KW-0547">Nucleotide-binding</keyword>
<comment type="catalytic activity">
    <reaction evidence="7">
        <text>L-threonyl-[protein] + ATP = O-phospho-L-threonyl-[protein] + ADP + H(+)</text>
        <dbReference type="Rhea" id="RHEA:46608"/>
        <dbReference type="Rhea" id="RHEA-COMP:11060"/>
        <dbReference type="Rhea" id="RHEA-COMP:11605"/>
        <dbReference type="ChEBI" id="CHEBI:15378"/>
        <dbReference type="ChEBI" id="CHEBI:30013"/>
        <dbReference type="ChEBI" id="CHEBI:30616"/>
        <dbReference type="ChEBI" id="CHEBI:61977"/>
        <dbReference type="ChEBI" id="CHEBI:456216"/>
        <dbReference type="EC" id="2.7.11.1"/>
    </reaction>
</comment>
<evidence type="ECO:0000256" key="10">
    <source>
        <dbReference type="PIRSR" id="PIRSR630616-2"/>
    </source>
</evidence>
<evidence type="ECO:0000256" key="13">
    <source>
        <dbReference type="RuleBase" id="RU000304"/>
    </source>
</evidence>
<dbReference type="GO" id="GO:0007165">
    <property type="term" value="P:signal transduction"/>
    <property type="evidence" value="ECO:0000318"/>
    <property type="project" value="GO_Central"/>
</dbReference>
<keyword evidence="6 10" id="KW-0067">ATP-binding</keyword>
<feature type="compositionally biased region" description="Acidic residues" evidence="14">
    <location>
        <begin position="325"/>
        <end position="343"/>
    </location>
</feature>
<dbReference type="InterPro" id="IPR011009">
    <property type="entry name" value="Kinase-like_dom_sf"/>
</dbReference>
<evidence type="ECO:0000256" key="14">
    <source>
        <dbReference type="SAM" id="MobiDB-lite"/>
    </source>
</evidence>
<evidence type="ECO:0000256" key="12">
    <source>
        <dbReference type="PROSITE-ProRule" id="PRU10141"/>
    </source>
</evidence>
<dbReference type="GO" id="GO:0004674">
    <property type="term" value="F:protein serine/threonine kinase activity"/>
    <property type="evidence" value="ECO:0000318"/>
    <property type="project" value="GO_Central"/>
</dbReference>
<keyword evidence="3" id="KW-0808">Transferase</keyword>
<dbReference type="InterPro" id="IPR030616">
    <property type="entry name" value="Aur-like"/>
</dbReference>
<dbReference type="CDD" id="cd05117">
    <property type="entry name" value="STKc_CAMK"/>
    <property type="match status" value="1"/>
</dbReference>
<evidence type="ECO:0000313" key="16">
    <source>
        <dbReference type="EMBL" id="EGC28785.1"/>
    </source>
</evidence>
<feature type="domain" description="Protein kinase" evidence="15">
    <location>
        <begin position="12"/>
        <end position="268"/>
    </location>
</feature>
<dbReference type="PROSITE" id="PS00107">
    <property type="entry name" value="PROTEIN_KINASE_ATP"/>
    <property type="match status" value="1"/>
</dbReference>
<dbReference type="FunFam" id="1.10.510.10:FF:000571">
    <property type="entry name" value="Maternal embryonic leucine zipper kinase"/>
    <property type="match status" value="1"/>
</dbReference>
<evidence type="ECO:0000256" key="9">
    <source>
        <dbReference type="PIRSR" id="PIRSR630616-1"/>
    </source>
</evidence>
<sequence length="398" mass="45956">MTISDRSIYDYYNITEIIGEGTFSTVTLANNINKEEEKYAVKIISKEILDKERRTYVDWEISILSKCQHPNIIKFIEHFESEEDICLVLEWIPNGDLFDRIINKGVFSEDEALLTMKSLLSAIEYLHDRSIVHRDIKPENILVSSSEGDIKLADFGLAKYYEESVGMDKQCGTLAYSAPEITNNQIYRKSVDMWSCGCILYFILFGRPPFYSNDESIMYELIVKGEWSFPSNSDFKYSNQVKDLIKSLLQQDPNKRLTVKESLGHPWILGEKSFSKLSFRSLLQSNEFNYNIVNNSLIHSNNNDDDNDNNHDNNNSANNSSMDEFSSEEDFTEDDDDYDDEVEEKYQQKQQQHQEQQQISMRTSSSSASKPISIKKSNQLRASFNQTVDILRGPLTPL</sequence>
<dbReference type="SMART" id="SM00220">
    <property type="entry name" value="S_TKc"/>
    <property type="match status" value="1"/>
</dbReference>
<evidence type="ECO:0000259" key="15">
    <source>
        <dbReference type="PROSITE" id="PS50011"/>
    </source>
</evidence>
<dbReference type="OrthoDB" id="40902at2759"/>
<evidence type="ECO:0000256" key="2">
    <source>
        <dbReference type="ARBA" id="ARBA00022527"/>
    </source>
</evidence>
<feature type="cross-link" description="Glycyl lysine isopeptide (Lys-Gly) (interchain with G-Cter in SUMO2)" evidence="11">
    <location>
        <position position="137"/>
    </location>
</feature>
<dbReference type="InParanoid" id="F1A4U7"/>
<evidence type="ECO:0000256" key="8">
    <source>
        <dbReference type="ARBA" id="ARBA00048679"/>
    </source>
</evidence>
<feature type="compositionally biased region" description="Low complexity" evidence="14">
    <location>
        <begin position="312"/>
        <end position="324"/>
    </location>
</feature>
<feature type="binding site" evidence="10">
    <location>
        <position position="154"/>
    </location>
    <ligand>
        <name>ATP</name>
        <dbReference type="ChEBI" id="CHEBI:30616"/>
    </ligand>
</feature>
<evidence type="ECO:0000256" key="3">
    <source>
        <dbReference type="ARBA" id="ARBA00022679"/>
    </source>
</evidence>
<proteinExistence type="inferred from homology"/>
<dbReference type="eggNOG" id="KOG0032">
    <property type="taxonomic scope" value="Eukaryota"/>
</dbReference>
<feature type="binding site" evidence="10">
    <location>
        <begin position="139"/>
        <end position="140"/>
    </location>
    <ligand>
        <name>ATP</name>
        <dbReference type="ChEBI" id="CHEBI:30616"/>
    </ligand>
</feature>
<feature type="active site" description="Proton acceptor" evidence="9">
    <location>
        <position position="135"/>
    </location>
</feature>
<dbReference type="InterPro" id="IPR017441">
    <property type="entry name" value="Protein_kinase_ATP_BS"/>
</dbReference>
<dbReference type="STRING" id="5786.F1A4U7"/>
<evidence type="ECO:0000313" key="17">
    <source>
        <dbReference type="Proteomes" id="UP000001064"/>
    </source>
</evidence>
<dbReference type="Pfam" id="PF00069">
    <property type="entry name" value="Pkinase"/>
    <property type="match status" value="1"/>
</dbReference>
<dbReference type="GeneID" id="10507223"/>
<name>F1A4U7_DICPU</name>
<accession>F1A4U7</accession>
<dbReference type="FunFam" id="3.30.200.20:FF:000042">
    <property type="entry name" value="Aurora kinase A"/>
    <property type="match status" value="1"/>
</dbReference>
<comment type="similarity">
    <text evidence="13">Belongs to the protein kinase superfamily.</text>
</comment>
<dbReference type="OMA" id="FGRPPFY"/>
<keyword evidence="5" id="KW-0418">Kinase</keyword>
<dbReference type="RefSeq" id="XP_003294691.1">
    <property type="nucleotide sequence ID" value="XM_003294643.1"/>
</dbReference>
<dbReference type="KEGG" id="dpp:DICPUDRAFT_59197"/>
<dbReference type="Gene3D" id="1.10.510.10">
    <property type="entry name" value="Transferase(Phosphotransferase) domain 1"/>
    <property type="match status" value="1"/>
</dbReference>
<evidence type="ECO:0000256" key="6">
    <source>
        <dbReference type="ARBA" id="ARBA00022840"/>
    </source>
</evidence>
<dbReference type="AlphaFoldDB" id="F1A4U7"/>
<protein>
    <recommendedName>
        <fullName evidence="1">non-specific serine/threonine protein kinase</fullName>
        <ecNumber evidence="1">2.7.11.1</ecNumber>
    </recommendedName>
</protein>
<evidence type="ECO:0000256" key="7">
    <source>
        <dbReference type="ARBA" id="ARBA00047899"/>
    </source>
</evidence>
<dbReference type="EMBL" id="GL871545">
    <property type="protein sequence ID" value="EGC28785.1"/>
    <property type="molecule type" value="Genomic_DNA"/>
</dbReference>
<feature type="compositionally biased region" description="Low complexity" evidence="14">
    <location>
        <begin position="348"/>
        <end position="377"/>
    </location>
</feature>
<dbReference type="PROSITE" id="PS50011">
    <property type="entry name" value="PROTEIN_KINASE_DOM"/>
    <property type="match status" value="1"/>
</dbReference>
<dbReference type="GO" id="GO:0005524">
    <property type="term" value="F:ATP binding"/>
    <property type="evidence" value="ECO:0007669"/>
    <property type="project" value="UniProtKB-UniRule"/>
</dbReference>
<dbReference type="InterPro" id="IPR008271">
    <property type="entry name" value="Ser/Thr_kinase_AS"/>
</dbReference>
<dbReference type="EC" id="2.7.11.1" evidence="1"/>
<dbReference type="GO" id="GO:0005737">
    <property type="term" value="C:cytoplasm"/>
    <property type="evidence" value="ECO:0000318"/>
    <property type="project" value="GO_Central"/>
</dbReference>
<comment type="catalytic activity">
    <reaction evidence="8">
        <text>L-seryl-[protein] + ATP = O-phospho-L-seryl-[protein] + ADP + H(+)</text>
        <dbReference type="Rhea" id="RHEA:17989"/>
        <dbReference type="Rhea" id="RHEA-COMP:9863"/>
        <dbReference type="Rhea" id="RHEA-COMP:11604"/>
        <dbReference type="ChEBI" id="CHEBI:15378"/>
        <dbReference type="ChEBI" id="CHEBI:29999"/>
        <dbReference type="ChEBI" id="CHEBI:30616"/>
        <dbReference type="ChEBI" id="CHEBI:83421"/>
        <dbReference type="ChEBI" id="CHEBI:456216"/>
        <dbReference type="EC" id="2.7.11.1"/>
    </reaction>
</comment>
<gene>
    <name evidence="16" type="ORF">DICPUDRAFT_59197</name>
</gene>
<feature type="region of interest" description="Disordered" evidence="14">
    <location>
        <begin position="301"/>
        <end position="378"/>
    </location>
</feature>